<reference evidence="1 2" key="1">
    <citation type="submission" date="2012-07" db="EMBL/GenBank/DDBJ databases">
        <authorList>
            <person name="Moroni P."/>
            <person name="Richards V.P."/>
            <person name="Durkin S.A.S."/>
            <person name="Kim M."/>
            <person name="Pavinski Bitar P.D."/>
            <person name="Stanhope M.J."/>
            <person name="Town C.D."/>
            <person name="Zadoks R.N."/>
            <person name="Venter J.C."/>
        </authorList>
    </citation>
    <scope>NUCLEOTIDE SEQUENCE [LARGE SCALE GENOMIC DNA]</scope>
    <source>
        <strain evidence="1 2">MRI Z1-216</strain>
    </source>
</reference>
<dbReference type="Proteomes" id="UP000015176">
    <property type="component" value="Unassembled WGS sequence"/>
</dbReference>
<name>A0AAD2WU78_STRAG</name>
<sequence>MSNEKLINKNHSQLDFVNIPINKDVKLFLDPTKLHSKNLSSVFENAALKLHSFFLEAYRLYTEFGENEVRNILCFSSECNFIHLGYSKSKSRGKGVSEKMLFNFFKKISGFTPSERKNLLHPTSIAIFVPKFAEDRTSDFLVSLLKKEIVEYSLEQAKLHQLRIEYSKYDFGHYWDDISLSWKTIKHFYIKANDRPILLIPKCLVSKKYKFSTSHFVKTIIFPNKKNLEKYQGINGYDKSNRPKPATQKQLIEHEIRSPYLNCPDKWKTYAMEQLLQNHNWYNEYFLNMNNFADNHIIPDDELDSLTNN</sequence>
<organism evidence="1 2">
    <name type="scientific">Streptococcus agalactiae MRI Z1-216</name>
    <dbReference type="NCBI Taxonomy" id="1154879"/>
    <lineage>
        <taxon>Bacteria</taxon>
        <taxon>Bacillati</taxon>
        <taxon>Bacillota</taxon>
        <taxon>Bacilli</taxon>
        <taxon>Lactobacillales</taxon>
        <taxon>Streptococcaceae</taxon>
        <taxon>Streptococcus</taxon>
    </lineage>
</organism>
<evidence type="ECO:0000313" key="1">
    <source>
        <dbReference type="EMBL" id="EPU38173.1"/>
    </source>
</evidence>
<proteinExistence type="predicted"/>
<accession>A0AAD2WU78</accession>
<gene>
    <name evidence="1" type="ORF">SAG0164_01110</name>
</gene>
<protein>
    <submittedName>
        <fullName evidence="1">Uncharacterized protein</fullName>
    </submittedName>
</protein>
<dbReference type="AlphaFoldDB" id="A0AAD2WU78"/>
<comment type="caution">
    <text evidence="1">The sequence shown here is derived from an EMBL/GenBank/DDBJ whole genome shotgun (WGS) entry which is preliminary data.</text>
</comment>
<dbReference type="RefSeq" id="WP_000064105.1">
    <property type="nucleotide sequence ID" value="NZ_ALSF01000083.1"/>
</dbReference>
<dbReference type="EMBL" id="ALSF01000083">
    <property type="protein sequence ID" value="EPU38173.1"/>
    <property type="molecule type" value="Genomic_DNA"/>
</dbReference>
<evidence type="ECO:0000313" key="2">
    <source>
        <dbReference type="Proteomes" id="UP000015176"/>
    </source>
</evidence>